<feature type="transmembrane region" description="Helical" evidence="18">
    <location>
        <begin position="226"/>
        <end position="244"/>
    </location>
</feature>
<keyword evidence="8" id="KW-0732">Signal</keyword>
<keyword evidence="21" id="KW-1185">Reference proteome</keyword>
<dbReference type="RefSeq" id="XP_022671422.1">
    <property type="nucleotide sequence ID" value="XM_022815687.1"/>
</dbReference>
<dbReference type="FunFam" id="1.20.1420.30:FF:000009">
    <property type="entry name" value="sodium/potassium/calcium exchanger 5 isoform X2"/>
    <property type="match status" value="1"/>
</dbReference>
<feature type="transmembrane region" description="Helical" evidence="18">
    <location>
        <begin position="25"/>
        <end position="42"/>
    </location>
</feature>
<dbReference type="EnsemblMetazoa" id="XM_022815686">
    <property type="protein sequence ID" value="XP_022671421"/>
    <property type="gene ID" value="LOC111254631"/>
</dbReference>
<feature type="region of interest" description="Disordered" evidence="17">
    <location>
        <begin position="415"/>
        <end position="510"/>
    </location>
</feature>
<dbReference type="Proteomes" id="UP000594260">
    <property type="component" value="Unplaced"/>
</dbReference>
<evidence type="ECO:0000256" key="15">
    <source>
        <dbReference type="ARBA" id="ARBA00023136"/>
    </source>
</evidence>
<feature type="transmembrane region" description="Helical" evidence="18">
    <location>
        <begin position="162"/>
        <end position="186"/>
    </location>
</feature>
<name>A0A7M7MJI9_VARDE</name>
<dbReference type="AlphaFoldDB" id="A0A7M7MJI9"/>
<evidence type="ECO:0000256" key="5">
    <source>
        <dbReference type="ARBA" id="ARBA00022538"/>
    </source>
</evidence>
<dbReference type="GO" id="GO:0006874">
    <property type="term" value="P:intracellular calcium ion homeostasis"/>
    <property type="evidence" value="ECO:0007669"/>
    <property type="project" value="TreeGrafter"/>
</dbReference>
<keyword evidence="14" id="KW-0406">Ion transport</keyword>
<evidence type="ECO:0000256" key="3">
    <source>
        <dbReference type="ARBA" id="ARBA00022448"/>
    </source>
</evidence>
<evidence type="ECO:0000256" key="8">
    <source>
        <dbReference type="ARBA" id="ARBA00022729"/>
    </source>
</evidence>
<dbReference type="InterPro" id="IPR004481">
    <property type="entry name" value="K/Na/Ca-exchanger"/>
</dbReference>
<keyword evidence="11" id="KW-0630">Potassium</keyword>
<evidence type="ECO:0000256" key="16">
    <source>
        <dbReference type="ARBA" id="ARBA00023201"/>
    </source>
</evidence>
<evidence type="ECO:0000256" key="18">
    <source>
        <dbReference type="SAM" id="Phobius"/>
    </source>
</evidence>
<dbReference type="RefSeq" id="XP_022671421.1">
    <property type="nucleotide sequence ID" value="XM_022815686.1"/>
</dbReference>
<dbReference type="RefSeq" id="XP_022671418.1">
    <property type="nucleotide sequence ID" value="XM_022815683.1"/>
</dbReference>
<feature type="transmembrane region" description="Helical" evidence="18">
    <location>
        <begin position="566"/>
        <end position="589"/>
    </location>
</feature>
<keyword evidence="3" id="KW-0813">Transport</keyword>
<feature type="transmembrane region" description="Helical" evidence="18">
    <location>
        <begin position="643"/>
        <end position="663"/>
    </location>
</feature>
<reference evidence="20" key="1">
    <citation type="submission" date="2021-01" db="UniProtKB">
        <authorList>
            <consortium name="EnsemblMetazoa"/>
        </authorList>
    </citation>
    <scope>IDENTIFICATION</scope>
</reference>
<keyword evidence="4" id="KW-0050">Antiport</keyword>
<keyword evidence="13" id="KW-0915">Sodium</keyword>
<evidence type="ECO:0000256" key="10">
    <source>
        <dbReference type="ARBA" id="ARBA00022847"/>
    </source>
</evidence>
<dbReference type="OMA" id="PIRSQEM"/>
<dbReference type="EnsemblMetazoa" id="XM_022815683">
    <property type="protein sequence ID" value="XP_022671418"/>
    <property type="gene ID" value="LOC111254631"/>
</dbReference>
<dbReference type="GeneID" id="111254631"/>
<evidence type="ECO:0000256" key="6">
    <source>
        <dbReference type="ARBA" id="ARBA00022568"/>
    </source>
</evidence>
<keyword evidence="15 18" id="KW-0472">Membrane</keyword>
<evidence type="ECO:0000256" key="14">
    <source>
        <dbReference type="ARBA" id="ARBA00023065"/>
    </source>
</evidence>
<dbReference type="Pfam" id="PF01699">
    <property type="entry name" value="Na_Ca_ex"/>
    <property type="match status" value="2"/>
</dbReference>
<keyword evidence="7 18" id="KW-0812">Transmembrane</keyword>
<dbReference type="GO" id="GO:0008273">
    <property type="term" value="F:calcium, potassium:sodium antiporter activity"/>
    <property type="evidence" value="ECO:0007669"/>
    <property type="project" value="TreeGrafter"/>
</dbReference>
<dbReference type="FunFam" id="1.20.1420.30:FF:000004">
    <property type="entry name" value="Sodium/potassium/calcium exchanger 2 isoform 1"/>
    <property type="match status" value="1"/>
</dbReference>
<keyword evidence="12 18" id="KW-1133">Transmembrane helix</keyword>
<dbReference type="RefSeq" id="XP_022671419.1">
    <property type="nucleotide sequence ID" value="XM_022815684.1"/>
</dbReference>
<feature type="domain" description="Sodium/calcium exchanger membrane region" evidence="19">
    <location>
        <begin position="127"/>
        <end position="268"/>
    </location>
</feature>
<dbReference type="PANTHER" id="PTHR10846:SF72">
    <property type="entry name" value="SODIUM_POTASSIUM_CALCIUM EXCHANGER NCKX30C"/>
    <property type="match status" value="1"/>
</dbReference>
<comment type="similarity">
    <text evidence="2">Belongs to the Ca(2+):cation antiporter (CaCA) (TC 2.A.19) family. SLC24A subfamily.</text>
</comment>
<dbReference type="PANTHER" id="PTHR10846">
    <property type="entry name" value="SODIUM/POTASSIUM/CALCIUM EXCHANGER"/>
    <property type="match status" value="1"/>
</dbReference>
<dbReference type="KEGG" id="vde:111254631"/>
<dbReference type="EnsemblMetazoa" id="XM_022815687">
    <property type="protein sequence ID" value="XP_022671422"/>
    <property type="gene ID" value="LOC111254631"/>
</dbReference>
<evidence type="ECO:0000259" key="19">
    <source>
        <dbReference type="Pfam" id="PF01699"/>
    </source>
</evidence>
<dbReference type="RefSeq" id="XP_022671420.1">
    <property type="nucleotide sequence ID" value="XM_022815685.1"/>
</dbReference>
<dbReference type="NCBIfam" id="TIGR00367">
    <property type="entry name" value="calcium/sodium antiporter"/>
    <property type="match status" value="1"/>
</dbReference>
<dbReference type="GO" id="GO:0015293">
    <property type="term" value="F:symporter activity"/>
    <property type="evidence" value="ECO:0007669"/>
    <property type="project" value="UniProtKB-KW"/>
</dbReference>
<keyword evidence="9" id="KW-0106">Calcium</keyword>
<feature type="compositionally biased region" description="Gly residues" evidence="17">
    <location>
        <begin position="432"/>
        <end position="442"/>
    </location>
</feature>
<feature type="transmembrane region" description="Helical" evidence="18">
    <location>
        <begin position="192"/>
        <end position="214"/>
    </location>
</feature>
<comment type="subcellular location">
    <subcellularLocation>
        <location evidence="1">Membrane</location>
        <topology evidence="1">Multi-pass membrane protein</topology>
    </subcellularLocation>
</comment>
<evidence type="ECO:0000256" key="11">
    <source>
        <dbReference type="ARBA" id="ARBA00022958"/>
    </source>
</evidence>
<keyword evidence="16" id="KW-0739">Sodium transport</keyword>
<dbReference type="EnsemblMetazoa" id="XM_022815685">
    <property type="protein sequence ID" value="XP_022671420"/>
    <property type="gene ID" value="LOC111254631"/>
</dbReference>
<evidence type="ECO:0000256" key="1">
    <source>
        <dbReference type="ARBA" id="ARBA00004141"/>
    </source>
</evidence>
<feature type="transmembrane region" description="Helical" evidence="18">
    <location>
        <begin position="670"/>
        <end position="689"/>
    </location>
</feature>
<keyword evidence="5" id="KW-0633">Potassium transport</keyword>
<accession>A0A7M7MJI9</accession>
<evidence type="ECO:0000256" key="9">
    <source>
        <dbReference type="ARBA" id="ARBA00022837"/>
    </source>
</evidence>
<proteinExistence type="inferred from homology"/>
<dbReference type="OrthoDB" id="2127281at2759"/>
<evidence type="ECO:0000256" key="12">
    <source>
        <dbReference type="ARBA" id="ARBA00022989"/>
    </source>
</evidence>
<feature type="domain" description="Sodium/calcium exchanger membrane region" evidence="19">
    <location>
        <begin position="567"/>
        <end position="712"/>
    </location>
</feature>
<dbReference type="InterPro" id="IPR004837">
    <property type="entry name" value="NaCa_Exmemb"/>
</dbReference>
<evidence type="ECO:0000256" key="13">
    <source>
        <dbReference type="ARBA" id="ARBA00023053"/>
    </source>
</evidence>
<dbReference type="InterPro" id="IPR044880">
    <property type="entry name" value="NCX_ion-bd_dom_sf"/>
</dbReference>
<dbReference type="FunCoup" id="A0A7M7MJI9">
    <property type="interactions" value="178"/>
</dbReference>
<dbReference type="GO" id="GO:0005262">
    <property type="term" value="F:calcium channel activity"/>
    <property type="evidence" value="ECO:0007669"/>
    <property type="project" value="TreeGrafter"/>
</dbReference>
<keyword evidence="6" id="KW-0109">Calcium transport</keyword>
<evidence type="ECO:0000256" key="17">
    <source>
        <dbReference type="SAM" id="MobiDB-lite"/>
    </source>
</evidence>
<evidence type="ECO:0000256" key="4">
    <source>
        <dbReference type="ARBA" id="ARBA00022449"/>
    </source>
</evidence>
<feature type="transmembrane region" description="Helical" evidence="18">
    <location>
        <begin position="122"/>
        <end position="141"/>
    </location>
</feature>
<protein>
    <recommendedName>
        <fullName evidence="19">Sodium/calcium exchanger membrane region domain-containing protein</fullName>
    </recommendedName>
</protein>
<evidence type="ECO:0000313" key="21">
    <source>
        <dbReference type="Proteomes" id="UP000594260"/>
    </source>
</evidence>
<evidence type="ECO:0000256" key="2">
    <source>
        <dbReference type="ARBA" id="ARBA00005364"/>
    </source>
</evidence>
<sequence length="737" mass="79823">MGLVTLEATARGGIRCRPRKRLRSPVIYLLSTFLVGSLYSLFHGSITGGTDGSNNAASMIFRFTSHDCALHDGGFHSRNLLQHAATAATTPAPNKTNAAEHPSGSAQFPADLFSVTERRQGAVILHITGLVYMFVALAIVCDEFFIPALDVITEKLAISEDVAGATFMAAGGSAPELFTSVIGVFISFDDVGIGTIVGSAVFNILFVISMCAIFSKSVLQLTWWPLFRDVSFYSIILIILIVFFRDNVIHWWEALILLSCYAAYVTFMKYNANVEKFVKKFTNRNKVTRVGSTDQLMPQGEQRKHSTATELRNLRTLQGVALGENAATADASVDAEAELKATEVDRDVERGRLSPNARRRRMSVPTIHGGGGKFRHGLLQLLIHSIDPLHEHEGKVDEKASQLHTIASLGVLLDATGPGSSGSPTPTPLNGSAGGAGSGAGTRLGSSAYKDSTRRTTLDNNIDFQVGPGAGEEKAMPPVEESLKTSSSLNEAAHPDSGYNSAAQQAAQRIREETIEEAMEEAAKPLSIAWPDTWRERLNYVALAPIIFPLWLTLPDVRREEKRKYVAGLFLGSIIWIAVFSYLMVWWATVVGDTFGIPSEVMGLTFLAAGTSIPDLITSVLVARKGFGDMAVSSSVGSNIFDVAVGLPLPWFLSCLVFGPVIVSSSGMACSIFILFMMLVFVIVTIAMFNWKMNFGLAMVMFLLYFIFIACSLLLEYEVVRCQDLVAAVTGNKAAAK</sequence>
<dbReference type="Gene3D" id="1.20.1420.30">
    <property type="entry name" value="NCX, central ion-binding region"/>
    <property type="match status" value="2"/>
</dbReference>
<dbReference type="EnsemblMetazoa" id="XM_022815684">
    <property type="protein sequence ID" value="XP_022671419"/>
    <property type="gene ID" value="LOC111254631"/>
</dbReference>
<organism evidence="20 21">
    <name type="scientific">Varroa destructor</name>
    <name type="common">Honeybee mite</name>
    <dbReference type="NCBI Taxonomy" id="109461"/>
    <lineage>
        <taxon>Eukaryota</taxon>
        <taxon>Metazoa</taxon>
        <taxon>Ecdysozoa</taxon>
        <taxon>Arthropoda</taxon>
        <taxon>Chelicerata</taxon>
        <taxon>Arachnida</taxon>
        <taxon>Acari</taxon>
        <taxon>Parasitiformes</taxon>
        <taxon>Mesostigmata</taxon>
        <taxon>Gamasina</taxon>
        <taxon>Dermanyssoidea</taxon>
        <taxon>Varroidae</taxon>
        <taxon>Varroa</taxon>
    </lineage>
</organism>
<dbReference type="GO" id="GO:0005886">
    <property type="term" value="C:plasma membrane"/>
    <property type="evidence" value="ECO:0007669"/>
    <property type="project" value="TreeGrafter"/>
</dbReference>
<keyword evidence="10" id="KW-0769">Symport</keyword>
<evidence type="ECO:0000256" key="7">
    <source>
        <dbReference type="ARBA" id="ARBA00022692"/>
    </source>
</evidence>
<evidence type="ECO:0000313" key="20">
    <source>
        <dbReference type="EnsemblMetazoa" id="XP_022671421"/>
    </source>
</evidence>
<feature type="transmembrane region" description="Helical" evidence="18">
    <location>
        <begin position="695"/>
        <end position="715"/>
    </location>
</feature>
<dbReference type="InParanoid" id="A0A7M7MJI9"/>
<feature type="transmembrane region" description="Helical" evidence="18">
    <location>
        <begin position="250"/>
        <end position="270"/>
    </location>
</feature>